<evidence type="ECO:0000256" key="4">
    <source>
        <dbReference type="SAM" id="SignalP"/>
    </source>
</evidence>
<evidence type="ECO:0000313" key="6">
    <source>
        <dbReference type="Proteomes" id="UP001177003"/>
    </source>
</evidence>
<dbReference type="GO" id="GO:0045332">
    <property type="term" value="P:phospholipid translocation"/>
    <property type="evidence" value="ECO:0007669"/>
    <property type="project" value="TreeGrafter"/>
</dbReference>
<name>A0AA36EI84_LACSI</name>
<dbReference type="GO" id="GO:0048194">
    <property type="term" value="P:Golgi vesicle budding"/>
    <property type="evidence" value="ECO:0007669"/>
    <property type="project" value="TreeGrafter"/>
</dbReference>
<organism evidence="5 6">
    <name type="scientific">Lactuca saligna</name>
    <name type="common">Willowleaf lettuce</name>
    <dbReference type="NCBI Taxonomy" id="75948"/>
    <lineage>
        <taxon>Eukaryota</taxon>
        <taxon>Viridiplantae</taxon>
        <taxon>Streptophyta</taxon>
        <taxon>Embryophyta</taxon>
        <taxon>Tracheophyta</taxon>
        <taxon>Spermatophyta</taxon>
        <taxon>Magnoliopsida</taxon>
        <taxon>eudicotyledons</taxon>
        <taxon>Gunneridae</taxon>
        <taxon>Pentapetalae</taxon>
        <taxon>asterids</taxon>
        <taxon>campanulids</taxon>
        <taxon>Asterales</taxon>
        <taxon>Asteraceae</taxon>
        <taxon>Cichorioideae</taxon>
        <taxon>Cichorieae</taxon>
        <taxon>Lactucinae</taxon>
        <taxon>Lactuca</taxon>
    </lineage>
</organism>
<evidence type="ECO:0000256" key="1">
    <source>
        <dbReference type="ARBA" id="ARBA00004308"/>
    </source>
</evidence>
<dbReference type="Proteomes" id="UP001177003">
    <property type="component" value="Chromosome 7"/>
</dbReference>
<comment type="subcellular location">
    <subcellularLocation>
        <location evidence="1">Endomembrane system</location>
    </subcellularLocation>
</comment>
<keyword evidence="2" id="KW-0813">Transport</keyword>
<dbReference type="PANTHER" id="PTHR24092">
    <property type="entry name" value="PROBABLE PHOSPHOLIPID-TRANSPORTING ATPASE"/>
    <property type="match status" value="1"/>
</dbReference>
<dbReference type="GO" id="GO:0005802">
    <property type="term" value="C:trans-Golgi network"/>
    <property type="evidence" value="ECO:0007669"/>
    <property type="project" value="TreeGrafter"/>
</dbReference>
<gene>
    <name evidence="5" type="ORF">LSALG_LOCUS33354</name>
</gene>
<dbReference type="GO" id="GO:0005886">
    <property type="term" value="C:plasma membrane"/>
    <property type="evidence" value="ECO:0007669"/>
    <property type="project" value="TreeGrafter"/>
</dbReference>
<keyword evidence="3" id="KW-1133">Transmembrane helix</keyword>
<dbReference type="GO" id="GO:0140326">
    <property type="term" value="F:ATPase-coupled intramembrane lipid transporter activity"/>
    <property type="evidence" value="ECO:0007669"/>
    <property type="project" value="TreeGrafter"/>
</dbReference>
<dbReference type="GO" id="GO:0000139">
    <property type="term" value="C:Golgi membrane"/>
    <property type="evidence" value="ECO:0007669"/>
    <property type="project" value="GOC"/>
</dbReference>
<feature type="signal peptide" evidence="4">
    <location>
        <begin position="1"/>
        <end position="19"/>
    </location>
</feature>
<dbReference type="EMBL" id="OX465083">
    <property type="protein sequence ID" value="CAI9294370.1"/>
    <property type="molecule type" value="Genomic_DNA"/>
</dbReference>
<feature type="transmembrane region" description="Helical" evidence="3">
    <location>
        <begin position="104"/>
        <end position="122"/>
    </location>
</feature>
<feature type="chain" id="PRO_5041245588" evidence="4">
    <location>
        <begin position="20"/>
        <end position="260"/>
    </location>
</feature>
<protein>
    <submittedName>
        <fullName evidence="5">Uncharacterized protein</fullName>
    </submittedName>
</protein>
<feature type="transmembrane region" description="Helical" evidence="3">
    <location>
        <begin position="61"/>
        <end position="83"/>
    </location>
</feature>
<dbReference type="AlphaFoldDB" id="A0AA36EI84"/>
<evidence type="ECO:0000313" key="5">
    <source>
        <dbReference type="EMBL" id="CAI9294370.1"/>
    </source>
</evidence>
<reference evidence="5" key="1">
    <citation type="submission" date="2023-04" db="EMBL/GenBank/DDBJ databases">
        <authorList>
            <person name="Vijverberg K."/>
            <person name="Xiong W."/>
            <person name="Schranz E."/>
        </authorList>
    </citation>
    <scope>NUCLEOTIDE SEQUENCE</scope>
</reference>
<keyword evidence="4" id="KW-0732">Signal</keyword>
<evidence type="ECO:0000256" key="3">
    <source>
        <dbReference type="SAM" id="Phobius"/>
    </source>
</evidence>
<dbReference type="PANTHER" id="PTHR24092:SF180">
    <property type="entry name" value="PHOSPHOLIPID-TRANSPORTING ATPASE DNF1-RELATED"/>
    <property type="match status" value="1"/>
</dbReference>
<sequence length="260" mass="29462">MYFVFQLFLFLFIALQGCSLRNKEYIVGTVIFTGHETEVMMNSMNVHSKRSTLERKLDKVIATHFGVLLSLCLIRAIGSAVFVNNKYHYLMLWVNGDSQQFNPSNRFVVFILSIFALITLYLPNIPISLYVSIEPYVDEPWNIGLQVTDMGSLSNMTVQSDKYGLRVAINAIGDKANDMILDMYKSVVSTFESWKCNQVCLLLASNLCQITMEIDGCRLIASSRAYKALVESVLSKVMEELENRITSQVELVKLLSYVVS</sequence>
<keyword evidence="3" id="KW-0812">Transmembrane</keyword>
<keyword evidence="3" id="KW-0472">Membrane</keyword>
<dbReference type="Gene3D" id="3.20.20.140">
    <property type="entry name" value="Metal-dependent hydrolases"/>
    <property type="match status" value="1"/>
</dbReference>
<proteinExistence type="predicted"/>
<evidence type="ECO:0000256" key="2">
    <source>
        <dbReference type="ARBA" id="ARBA00022448"/>
    </source>
</evidence>
<keyword evidence="6" id="KW-1185">Reference proteome</keyword>
<accession>A0AA36EI84</accession>